<dbReference type="NCBIfam" id="TIGR00805">
    <property type="entry name" value="oat"/>
    <property type="match status" value="1"/>
</dbReference>
<dbReference type="GO" id="GO:0043252">
    <property type="term" value="P:sodium-independent organic anion transport"/>
    <property type="evidence" value="ECO:0000318"/>
    <property type="project" value="GO_Central"/>
</dbReference>
<keyword evidence="6 8" id="KW-0472">Membrane</keyword>
<comment type="similarity">
    <text evidence="2 8">Belongs to the organo anion transporter (TC 2.A.60) family.</text>
</comment>
<feature type="transmembrane region" description="Helical" evidence="8">
    <location>
        <begin position="447"/>
        <end position="464"/>
    </location>
</feature>
<evidence type="ECO:0000259" key="10">
    <source>
        <dbReference type="PROSITE" id="PS51465"/>
    </source>
</evidence>
<dbReference type="SUPFAM" id="SSF103473">
    <property type="entry name" value="MFS general substrate transporter"/>
    <property type="match status" value="1"/>
</dbReference>
<evidence type="ECO:0000256" key="8">
    <source>
        <dbReference type="RuleBase" id="RU362056"/>
    </source>
</evidence>
<dbReference type="InterPro" id="IPR002350">
    <property type="entry name" value="Kazal_dom"/>
</dbReference>
<dbReference type="InterPro" id="IPR036259">
    <property type="entry name" value="MFS_trans_sf"/>
</dbReference>
<dbReference type="OrthoDB" id="5959811at2759"/>
<feature type="transmembrane region" description="Helical" evidence="8">
    <location>
        <begin position="87"/>
        <end position="106"/>
    </location>
</feature>
<reference evidence="12" key="2">
    <citation type="submission" date="2025-08" db="UniProtKB">
        <authorList>
            <consortium name="RefSeq"/>
        </authorList>
    </citation>
    <scope>IDENTIFICATION</scope>
    <source>
        <strain evidence="12">S238N-H82</strain>
        <tissue evidence="12">Testes</tissue>
    </source>
</reference>
<dbReference type="GeneID" id="118404584"/>
<proteinExistence type="inferred from homology"/>
<dbReference type="RefSeq" id="XP_035659667.1">
    <property type="nucleotide sequence ID" value="XM_035803774.1"/>
</dbReference>
<evidence type="ECO:0000256" key="1">
    <source>
        <dbReference type="ARBA" id="ARBA00004651"/>
    </source>
</evidence>
<feature type="transmembrane region" description="Helical" evidence="8">
    <location>
        <begin position="286"/>
        <end position="307"/>
    </location>
</feature>
<dbReference type="AlphaFoldDB" id="A0A9J7HKA7"/>
<keyword evidence="3" id="KW-1003">Cell membrane</keyword>
<evidence type="ECO:0000256" key="2">
    <source>
        <dbReference type="ARBA" id="ARBA00009657"/>
    </source>
</evidence>
<dbReference type="GO" id="GO:0006811">
    <property type="term" value="P:monoatomic ion transport"/>
    <property type="evidence" value="ECO:0007669"/>
    <property type="project" value="UniProtKB-KW"/>
</dbReference>
<feature type="region of interest" description="Disordered" evidence="9">
    <location>
        <begin position="164"/>
        <end position="193"/>
    </location>
</feature>
<feature type="transmembrane region" description="Helical" evidence="8">
    <location>
        <begin position="405"/>
        <end position="426"/>
    </location>
</feature>
<feature type="transmembrane region" description="Helical" evidence="8">
    <location>
        <begin position="49"/>
        <end position="75"/>
    </location>
</feature>
<name>A0A9J7HKA7_BRAFL</name>
<dbReference type="GO" id="GO:0016323">
    <property type="term" value="C:basolateral plasma membrane"/>
    <property type="evidence" value="ECO:0000318"/>
    <property type="project" value="GO_Central"/>
</dbReference>
<dbReference type="GO" id="GO:0015347">
    <property type="term" value="F:sodium-independent organic anion transmembrane transporter activity"/>
    <property type="evidence" value="ECO:0000318"/>
    <property type="project" value="GO_Central"/>
</dbReference>
<evidence type="ECO:0000256" key="6">
    <source>
        <dbReference type="ARBA" id="ARBA00023136"/>
    </source>
</evidence>
<sequence>MVFPLGRYVPSGGTNISESSSAICHPWSNGTADEQQCDTNGGYSQLENYLYVFVTATFLMSFLVGPLYTLGVAYLDENVSKKVSGGYVGILYASTAIGPAVGYVMTSQLLNQYIDWPEVTNLTPNDQQWLGNWWFGFFMLAIVAFSVAIPLFCFPRKLGGIQKRPEETEEETTLPASKDDKDGAEEDDDDDEPAKAFPCGAQDFWSTVKDLASNFSYVGLCLAGCSEAIVLSGVMTFGPKLGQTQLGLQASESALYLGLMMIPSGAVGNLFGGWLAKKCGADCKKLLRLVLIVNLVSMLGHSVFLLSCPTPGTTTYLATNSTSCATDCGCADSLYDPICDLSGIEYQSGCHAGCTGVNKTGTTTTYFNCSCIVEDWLFTNVTSSSGSEAIHGPCPGGCPTYVMPMFLTLFVLLSMLAAASMAPYTATILRLVPKPRRSFALGVQWTLFRLLGGIPGPVIFGHIIDQACALWQESDCGEVGACAVYDSGKLGLYLLVSSVSIRLVSMALYLLAYCLYKPVAEEEESVPAESETMI</sequence>
<evidence type="ECO:0000256" key="4">
    <source>
        <dbReference type="ARBA" id="ARBA00022692"/>
    </source>
</evidence>
<dbReference type="PROSITE" id="PS51465">
    <property type="entry name" value="KAZAL_2"/>
    <property type="match status" value="1"/>
</dbReference>
<evidence type="ECO:0000256" key="7">
    <source>
        <dbReference type="ARBA" id="ARBA00023157"/>
    </source>
</evidence>
<keyword evidence="4 8" id="KW-0812">Transmembrane</keyword>
<evidence type="ECO:0000256" key="3">
    <source>
        <dbReference type="ARBA" id="ARBA00022475"/>
    </source>
</evidence>
<keyword evidence="8" id="KW-0813">Transport</keyword>
<dbReference type="PANTHER" id="PTHR11388:SF100">
    <property type="entry name" value="SOLUTE CARRIER ORGANIC ANION TRANSPORTER FAMILY MEMBER 4A1"/>
    <property type="match status" value="1"/>
</dbReference>
<evidence type="ECO:0000256" key="5">
    <source>
        <dbReference type="ARBA" id="ARBA00022989"/>
    </source>
</evidence>
<gene>
    <name evidence="12" type="primary">LOC118404584</name>
</gene>
<evidence type="ECO:0000313" key="12">
    <source>
        <dbReference type="RefSeq" id="XP_035659667.1"/>
    </source>
</evidence>
<dbReference type="Pfam" id="PF03137">
    <property type="entry name" value="OATP"/>
    <property type="match status" value="1"/>
</dbReference>
<accession>A0A9J7HKA7</accession>
<keyword evidence="11" id="KW-1185">Reference proteome</keyword>
<keyword evidence="8" id="KW-0406">Ion transport</keyword>
<evidence type="ECO:0000313" key="11">
    <source>
        <dbReference type="Proteomes" id="UP000001554"/>
    </source>
</evidence>
<evidence type="ECO:0000256" key="9">
    <source>
        <dbReference type="SAM" id="MobiDB-lite"/>
    </source>
</evidence>
<feature type="compositionally biased region" description="Acidic residues" evidence="9">
    <location>
        <begin position="182"/>
        <end position="192"/>
    </location>
</feature>
<feature type="transmembrane region" description="Helical" evidence="8">
    <location>
        <begin position="492"/>
        <end position="516"/>
    </location>
</feature>
<dbReference type="Gene3D" id="1.20.1250.20">
    <property type="entry name" value="MFS general substrate transporter like domains"/>
    <property type="match status" value="1"/>
</dbReference>
<feature type="domain" description="Kazal-like" evidence="10">
    <location>
        <begin position="318"/>
        <end position="373"/>
    </location>
</feature>
<protein>
    <recommendedName>
        <fullName evidence="8">Solute carrier organic anion transporter family member</fullName>
    </recommendedName>
</protein>
<dbReference type="CDD" id="cd17336">
    <property type="entry name" value="MFS_SLCO_OATP"/>
    <property type="match status" value="1"/>
</dbReference>
<feature type="transmembrane region" description="Helical" evidence="8">
    <location>
        <begin position="133"/>
        <end position="154"/>
    </location>
</feature>
<dbReference type="OMA" id="AQDFWST"/>
<reference evidence="11" key="1">
    <citation type="journal article" date="2020" name="Nat. Ecol. Evol.">
        <title>Deeply conserved synteny resolves early events in vertebrate evolution.</title>
        <authorList>
            <person name="Simakov O."/>
            <person name="Marletaz F."/>
            <person name="Yue J.X."/>
            <person name="O'Connell B."/>
            <person name="Jenkins J."/>
            <person name="Brandt A."/>
            <person name="Calef R."/>
            <person name="Tung C.H."/>
            <person name="Huang T.K."/>
            <person name="Schmutz J."/>
            <person name="Satoh N."/>
            <person name="Yu J.K."/>
            <person name="Putnam N.H."/>
            <person name="Green R.E."/>
            <person name="Rokhsar D.S."/>
        </authorList>
    </citation>
    <scope>NUCLEOTIDE SEQUENCE [LARGE SCALE GENOMIC DNA]</scope>
    <source>
        <strain evidence="11">S238N-H82</strain>
    </source>
</reference>
<dbReference type="Proteomes" id="UP000001554">
    <property type="component" value="Chromosome 17"/>
</dbReference>
<feature type="transmembrane region" description="Helical" evidence="8">
    <location>
        <begin position="215"/>
        <end position="234"/>
    </location>
</feature>
<dbReference type="PANTHER" id="PTHR11388">
    <property type="entry name" value="ORGANIC ANION TRANSPORTER"/>
    <property type="match status" value="1"/>
</dbReference>
<organism evidence="11 12">
    <name type="scientific">Branchiostoma floridae</name>
    <name type="common">Florida lancelet</name>
    <name type="synonym">Amphioxus</name>
    <dbReference type="NCBI Taxonomy" id="7739"/>
    <lineage>
        <taxon>Eukaryota</taxon>
        <taxon>Metazoa</taxon>
        <taxon>Chordata</taxon>
        <taxon>Cephalochordata</taxon>
        <taxon>Leptocardii</taxon>
        <taxon>Amphioxiformes</taxon>
        <taxon>Branchiostomatidae</taxon>
        <taxon>Branchiostoma</taxon>
    </lineage>
</organism>
<dbReference type="InterPro" id="IPR004156">
    <property type="entry name" value="OATP"/>
</dbReference>
<feature type="transmembrane region" description="Helical" evidence="8">
    <location>
        <begin position="254"/>
        <end position="274"/>
    </location>
</feature>
<dbReference type="KEGG" id="bfo:118404584"/>
<keyword evidence="5 8" id="KW-1133">Transmembrane helix</keyword>
<dbReference type="FunFam" id="1.20.1250.20:FF:001699">
    <property type="entry name" value="Predicted protein"/>
    <property type="match status" value="1"/>
</dbReference>
<comment type="caution">
    <text evidence="8">Lacks conserved residue(s) required for the propagation of feature annotation.</text>
</comment>
<comment type="subcellular location">
    <subcellularLocation>
        <location evidence="1 8">Cell membrane</location>
        <topology evidence="1 8">Multi-pass membrane protein</topology>
    </subcellularLocation>
</comment>
<keyword evidence="7" id="KW-1015">Disulfide bond</keyword>